<feature type="coiled-coil region" evidence="1">
    <location>
        <begin position="411"/>
        <end position="438"/>
    </location>
</feature>
<reference evidence="3" key="1">
    <citation type="submission" date="2021-01" db="EMBL/GenBank/DDBJ databases">
        <title>Phytophthora aleatoria, a newly-described species from Pinus radiata is distinct from Phytophthora cactorum isolates based on comparative genomics.</title>
        <authorList>
            <person name="Mcdougal R."/>
            <person name="Panda P."/>
            <person name="Williams N."/>
            <person name="Studholme D.J."/>
        </authorList>
    </citation>
    <scope>NUCLEOTIDE SEQUENCE</scope>
    <source>
        <strain evidence="3">NZFS 4037</strain>
    </source>
</reference>
<protein>
    <submittedName>
        <fullName evidence="3">Uncharacterized protein</fullName>
    </submittedName>
</protein>
<feature type="compositionally biased region" description="Basic and acidic residues" evidence="2">
    <location>
        <begin position="471"/>
        <end position="493"/>
    </location>
</feature>
<feature type="region of interest" description="Disordered" evidence="2">
    <location>
        <begin position="471"/>
        <end position="511"/>
    </location>
</feature>
<comment type="caution">
    <text evidence="3">The sequence shown here is derived from an EMBL/GenBank/DDBJ whole genome shotgun (WGS) entry which is preliminary data.</text>
</comment>
<evidence type="ECO:0000256" key="2">
    <source>
        <dbReference type="SAM" id="MobiDB-lite"/>
    </source>
</evidence>
<evidence type="ECO:0000256" key="1">
    <source>
        <dbReference type="SAM" id="Coils"/>
    </source>
</evidence>
<evidence type="ECO:0000313" key="4">
    <source>
        <dbReference type="Proteomes" id="UP000709295"/>
    </source>
</evidence>
<sequence>MGESGSRLCSLKMKIGVLLECTLFEKKTGRYDNRYFLGPKASLILIKSGNKTRNYQSIDWVATEAKIRDIHYNAEINSIDKVGAMRNEETRTRTLTRLEKKKRSGDDLEELDVILKDRRLPDIRFGRKSTSTTSDNADAKIKLFWIISKNQEMLESAGLSKSIRPMLNTSDSYDDRYVWIDANAIKNYGRKSNLPHKAASKSVNWQLTLSTFLTMVNDRGLKLIPVGNIDKELVSKKYDATGDDLEARLGTKTGVDEDRDQNLSIPDSEAKVLLTEYYQQLFDKKLKTLFSLRPIVDSKNGTKTHESYYFGEPMRDRIQNIRNRDDKPVSWKPYGDLMKSIPWMDTFQSLLTGLEEKHQIASNLKPPLTDSEVEMIDKINAHFDIIRKVIFANASGIKRQSSKPYDHDDQLQKIHDDAEEAFQEYGEAQRQLEAIKTTGLSRRNNSALKAARAAVNATKAVYSINAKKYTERVHEKQEEEERERAADAFEKQRRSGLKGRGLRGRGRPLGT</sequence>
<dbReference type="EMBL" id="JAENGY010001622">
    <property type="protein sequence ID" value="KAG6948025.1"/>
    <property type="molecule type" value="Genomic_DNA"/>
</dbReference>
<keyword evidence="1" id="KW-0175">Coiled coil</keyword>
<proteinExistence type="predicted"/>
<organism evidence="3 4">
    <name type="scientific">Phytophthora aleatoria</name>
    <dbReference type="NCBI Taxonomy" id="2496075"/>
    <lineage>
        <taxon>Eukaryota</taxon>
        <taxon>Sar</taxon>
        <taxon>Stramenopiles</taxon>
        <taxon>Oomycota</taxon>
        <taxon>Peronosporomycetes</taxon>
        <taxon>Peronosporales</taxon>
        <taxon>Peronosporaceae</taxon>
        <taxon>Phytophthora</taxon>
    </lineage>
</organism>
<evidence type="ECO:0000313" key="3">
    <source>
        <dbReference type="EMBL" id="KAG6948025.1"/>
    </source>
</evidence>
<name>A0A8J5MD15_9STRA</name>
<keyword evidence="4" id="KW-1185">Reference proteome</keyword>
<dbReference type="Proteomes" id="UP000709295">
    <property type="component" value="Unassembled WGS sequence"/>
</dbReference>
<dbReference type="AlphaFoldDB" id="A0A8J5MD15"/>
<accession>A0A8J5MD15</accession>
<feature type="compositionally biased region" description="Basic residues" evidence="2">
    <location>
        <begin position="494"/>
        <end position="511"/>
    </location>
</feature>
<gene>
    <name evidence="3" type="ORF">JG688_00015279</name>
</gene>